<dbReference type="PANTHER" id="PTHR21228">
    <property type="entry name" value="FAST LEU-RICH DOMAIN-CONTAINING"/>
    <property type="match status" value="1"/>
</dbReference>
<name>A0ABP0IS07_9DINO</name>
<dbReference type="PANTHER" id="PTHR21228:SF40">
    <property type="entry name" value="LD45607P"/>
    <property type="match status" value="1"/>
</dbReference>
<proteinExistence type="predicted"/>
<evidence type="ECO:0000313" key="1">
    <source>
        <dbReference type="EMBL" id="CAK9005373.1"/>
    </source>
</evidence>
<protein>
    <submittedName>
        <fullName evidence="1">Uncharacterized protein</fullName>
    </submittedName>
</protein>
<keyword evidence="2" id="KW-1185">Reference proteome</keyword>
<dbReference type="EMBL" id="CAXAMN010003614">
    <property type="protein sequence ID" value="CAK9005373.1"/>
    <property type="molecule type" value="Genomic_DNA"/>
</dbReference>
<organism evidence="1 2">
    <name type="scientific">Durusdinium trenchii</name>
    <dbReference type="NCBI Taxonomy" id="1381693"/>
    <lineage>
        <taxon>Eukaryota</taxon>
        <taxon>Sar</taxon>
        <taxon>Alveolata</taxon>
        <taxon>Dinophyceae</taxon>
        <taxon>Suessiales</taxon>
        <taxon>Symbiodiniaceae</taxon>
        <taxon>Durusdinium</taxon>
    </lineage>
</organism>
<reference evidence="1 2" key="1">
    <citation type="submission" date="2024-02" db="EMBL/GenBank/DDBJ databases">
        <authorList>
            <person name="Chen Y."/>
            <person name="Shah S."/>
            <person name="Dougan E. K."/>
            <person name="Thang M."/>
            <person name="Chan C."/>
        </authorList>
    </citation>
    <scope>NUCLEOTIDE SEQUENCE [LARGE SCALE GENOMIC DNA]</scope>
</reference>
<dbReference type="InterPro" id="IPR050870">
    <property type="entry name" value="FAST_kinase"/>
</dbReference>
<accession>A0ABP0IS07</accession>
<comment type="caution">
    <text evidence="1">The sequence shown here is derived from an EMBL/GenBank/DDBJ whole genome shotgun (WGS) entry which is preliminary data.</text>
</comment>
<dbReference type="Proteomes" id="UP001642484">
    <property type="component" value="Unassembled WGS sequence"/>
</dbReference>
<sequence length="407" mass="44709">MSNSSCHLVRAAQKRRNLTGWLLPCCLVLFSCCDFAHRNYVGGTLQRRLRNDRMQTILPRLVRERRATTPRSPDAPKLTSRIYEAKSAEDLMVVLEEAAGAPYLNYFHASAAYVTLAKFYQAGLLPDECAQSPAIMKFQSQVLTMIGKGRFNAQASANVLRSVAILFGAMPSVIQLLPALAKVLPLIVRDMTEQELSNGLWASEKLKDVAPDQVAKIVGALANQVAVKSESMIPQALSNSLWSLGQLMELVPDDVRKMAPALAAHIPDKADKMKPQELANSLWALVVLQGVLQDVGTIQLMMKQVMRLTPSVDSRERGLSLPIVAWACAKLGLEDDELLSQVQRLMSAGSQLSSVPDWGVCALAWSYQILDQTQQFGEFQGAVAAEVAKRGLSEADVERSQKGYAEW</sequence>
<evidence type="ECO:0000313" key="2">
    <source>
        <dbReference type="Proteomes" id="UP001642484"/>
    </source>
</evidence>
<gene>
    <name evidence="1" type="ORF">CCMP2556_LOCUS8045</name>
</gene>